<sequence>MDSCFCRNDINSNVTKPKCHKNDIDIYQMPSKNNSVKEIFSRLSGKYRINRIIDNYGYGEGIAYFLQLNSQSFRQDKFKSKPAERTKVREQRLDSKNLLVSSFVNDAVPESLNELIYKEELQIHYNDYTHKILANKEYKYILENNNIVKYFAKAENSLFHRLDFIDNSRATGSHLCGSDEYNATYIFLNPDSFTLNYQVLGPQKDYNINTVFNRI</sequence>
<evidence type="ECO:0000259" key="1">
    <source>
        <dbReference type="Pfam" id="PF19834"/>
    </source>
</evidence>
<dbReference type="STRING" id="315456.RF_0363"/>
<evidence type="ECO:0000313" key="2">
    <source>
        <dbReference type="EMBL" id="AAY61214.1"/>
    </source>
</evidence>
<protein>
    <recommendedName>
        <fullName evidence="1">DUF6314 domain-containing protein</fullName>
    </recommendedName>
</protein>
<keyword evidence="3" id="KW-1185">Reference proteome</keyword>
<dbReference type="Proteomes" id="UP000008548">
    <property type="component" value="Chromosome"/>
</dbReference>
<evidence type="ECO:0000313" key="3">
    <source>
        <dbReference type="Proteomes" id="UP000008548"/>
    </source>
</evidence>
<dbReference type="KEGG" id="rfe:RF_0363"/>
<dbReference type="EMBL" id="CP000053">
    <property type="protein sequence ID" value="AAY61214.1"/>
    <property type="molecule type" value="Genomic_DNA"/>
</dbReference>
<feature type="domain" description="DUF6314" evidence="1">
    <location>
        <begin position="108"/>
        <end position="214"/>
    </location>
</feature>
<gene>
    <name evidence="2" type="ordered locus">RF_0363</name>
</gene>
<reference evidence="2 3" key="1">
    <citation type="journal article" date="2005" name="PLoS Biol.">
        <title>The genome sequence of Rickettsia felis identifies the first putative conjugative plasmid in an obligate intracellular parasite.</title>
        <authorList>
            <person name="Ogata H."/>
            <person name="Renesto P."/>
            <person name="Audic S."/>
            <person name="Robert C."/>
            <person name="Blanc G."/>
            <person name="Fournier P.E."/>
            <person name="Parinello H."/>
            <person name="Claverie J.M."/>
            <person name="Raoult D."/>
        </authorList>
    </citation>
    <scope>NUCLEOTIDE SEQUENCE [LARGE SCALE GENOMIC DNA]</scope>
    <source>
        <strain evidence="3">ATCC VR-1525 / URRWXCal2</strain>
    </source>
</reference>
<dbReference type="eggNOG" id="ENOG50339NE">
    <property type="taxonomic scope" value="Bacteria"/>
</dbReference>
<dbReference type="InterPro" id="IPR045632">
    <property type="entry name" value="DUF6314"/>
</dbReference>
<dbReference type="InterPro" id="IPR022437">
    <property type="entry name" value="RPE3"/>
</dbReference>
<dbReference type="NCBIfam" id="TIGR03775">
    <property type="entry name" value="RPE3"/>
    <property type="match status" value="1"/>
</dbReference>
<name>Q4UMJ4_RICFE</name>
<organism evidence="2 3">
    <name type="scientific">Rickettsia felis (strain ATCC VR-1525 / URRWXCal2)</name>
    <name type="common">Rickettsia azadi</name>
    <dbReference type="NCBI Taxonomy" id="315456"/>
    <lineage>
        <taxon>Bacteria</taxon>
        <taxon>Pseudomonadati</taxon>
        <taxon>Pseudomonadota</taxon>
        <taxon>Alphaproteobacteria</taxon>
        <taxon>Rickettsiales</taxon>
        <taxon>Rickettsiaceae</taxon>
        <taxon>Rickettsieae</taxon>
        <taxon>Rickettsia</taxon>
        <taxon>spotted fever group</taxon>
    </lineage>
</organism>
<proteinExistence type="predicted"/>
<dbReference type="HOGENOM" id="CLU_093209_2_0_5"/>
<accession>Q4UMJ4</accession>
<dbReference type="Pfam" id="PF19834">
    <property type="entry name" value="DUF6314"/>
    <property type="match status" value="1"/>
</dbReference>
<dbReference type="AlphaFoldDB" id="Q4UMJ4"/>